<dbReference type="Pfam" id="PF04340">
    <property type="entry name" value="DUF484"/>
    <property type="match status" value="1"/>
</dbReference>
<accession>A0A2X0SHX6</accession>
<sequence length="206" mass="23721">MNAEDVAQYLQNNPQFFENYAAVLAKITIPHPYSGRTISLNERQLLTLREQNKHLEKKIQEIIQFAHENDALHQKLHQFTLSLFGVIHLADLKNVITQNVREIFSVPHVSMRIWKEIPSNPEVQDFIKLHLQPFCVHQAKLDTASWFGESASHLHSFAYLPLHAGEQPIGLLILASEDKQRFHPDMGMLFLQRIAEIASYALRPSL</sequence>
<dbReference type="AlphaFoldDB" id="A0A2X0SHX6"/>
<protein>
    <submittedName>
        <fullName evidence="1">Putative phytochrome sensor protein</fullName>
    </submittedName>
</protein>
<dbReference type="SUPFAM" id="SSF55781">
    <property type="entry name" value="GAF domain-like"/>
    <property type="match status" value="1"/>
</dbReference>
<dbReference type="InterPro" id="IPR029016">
    <property type="entry name" value="GAF-like_dom_sf"/>
</dbReference>
<evidence type="ECO:0000313" key="1">
    <source>
        <dbReference type="EMBL" id="SPS04515.1"/>
    </source>
</evidence>
<dbReference type="EMBL" id="LS423452">
    <property type="protein sequence ID" value="SPS04515.1"/>
    <property type="molecule type" value="Genomic_DNA"/>
</dbReference>
<dbReference type="PANTHER" id="PTHR38765:SF1">
    <property type="entry name" value="DUF484 DOMAIN-CONTAINING PROTEIN"/>
    <property type="match status" value="1"/>
</dbReference>
<name>A0A2X0SHX6_9PROT</name>
<dbReference type="InterPro" id="IPR007435">
    <property type="entry name" value="DUF484"/>
</dbReference>
<reference evidence="1" key="1">
    <citation type="submission" date="2018-05" db="EMBL/GenBank/DDBJ databases">
        <authorList>
            <person name="Lanie J.A."/>
            <person name="Ng W.-L."/>
            <person name="Kazmierczak K.M."/>
            <person name="Andrzejewski T.M."/>
            <person name="Davidsen T.M."/>
            <person name="Wayne K.J."/>
            <person name="Tettelin H."/>
            <person name="Glass J.I."/>
            <person name="Rusch D."/>
            <person name="Podicherti R."/>
            <person name="Tsui H.-C.T."/>
            <person name="Winkler M.E."/>
        </authorList>
    </citation>
    <scope>NUCLEOTIDE SEQUENCE</scope>
    <source>
        <strain evidence="1">KNB</strain>
    </source>
</reference>
<dbReference type="PANTHER" id="PTHR38765">
    <property type="entry name" value="DUF484 DOMAIN-CONTAINING PROTEIN"/>
    <property type="match status" value="1"/>
</dbReference>
<dbReference type="Gene3D" id="3.30.450.40">
    <property type="match status" value="1"/>
</dbReference>
<gene>
    <name evidence="1" type="ORF">NITFAB_0104</name>
</gene>
<organism evidence="1">
    <name type="scientific">Candidatus Nitrotoga fabula</name>
    <dbReference type="NCBI Taxonomy" id="2182327"/>
    <lineage>
        <taxon>Bacteria</taxon>
        <taxon>Pseudomonadati</taxon>
        <taxon>Pseudomonadota</taxon>
        <taxon>Betaproteobacteria</taxon>
        <taxon>Nitrosomonadales</taxon>
        <taxon>Gallionellaceae</taxon>
        <taxon>Candidatus Nitrotoga</taxon>
    </lineage>
</organism>
<proteinExistence type="predicted"/>